<reference evidence="1 2" key="1">
    <citation type="submission" date="2023-08" db="EMBL/GenBank/DDBJ databases">
        <title>Rhodoferax potami sp. nov. and Rhodoferax mekongensis sp. nov., isolated from the Mekong River in Thailand.</title>
        <authorList>
            <person name="Kitikhun S."/>
            <person name="Charoenyingcharoen P."/>
            <person name="Siriarchawattana P."/>
            <person name="Likhitrattanapisal S."/>
            <person name="Nilsakha T."/>
            <person name="Chanpet A."/>
            <person name="Rattanawaree P."/>
            <person name="Ingsriswang S."/>
        </authorList>
    </citation>
    <scope>NUCLEOTIDE SEQUENCE [LARGE SCALE GENOMIC DNA]</scope>
    <source>
        <strain evidence="1 2">TBRC 17660</strain>
    </source>
</reference>
<keyword evidence="2" id="KW-1185">Reference proteome</keyword>
<accession>A0ABU3KTT4</accession>
<organism evidence="1 2">
    <name type="scientific">Rhodoferax potami</name>
    <dbReference type="NCBI Taxonomy" id="3068338"/>
    <lineage>
        <taxon>Bacteria</taxon>
        <taxon>Pseudomonadati</taxon>
        <taxon>Pseudomonadota</taxon>
        <taxon>Betaproteobacteria</taxon>
        <taxon>Burkholderiales</taxon>
        <taxon>Comamonadaceae</taxon>
        <taxon>Rhodoferax</taxon>
    </lineage>
</organism>
<comment type="caution">
    <text evidence="1">The sequence shown here is derived from an EMBL/GenBank/DDBJ whole genome shotgun (WGS) entry which is preliminary data.</text>
</comment>
<gene>
    <name evidence="1" type="ORF">RAE19_18320</name>
</gene>
<dbReference type="InterPro" id="IPR006144">
    <property type="entry name" value="Secretion_HlyD_CS"/>
</dbReference>
<dbReference type="Proteomes" id="UP001321700">
    <property type="component" value="Unassembled WGS sequence"/>
</dbReference>
<name>A0ABU3KTT4_9BURK</name>
<dbReference type="RefSeq" id="WP_313876327.1">
    <property type="nucleotide sequence ID" value="NZ_JAVBIK010000003.1"/>
</dbReference>
<evidence type="ECO:0008006" key="3">
    <source>
        <dbReference type="Google" id="ProtNLM"/>
    </source>
</evidence>
<dbReference type="PRINTS" id="PR01490">
    <property type="entry name" value="RTXTOXIND"/>
</dbReference>
<sequence>MSNGHAALVYFPAHVKLNKQTIHVEGKTMPVTPGLNINAEIKTGRRTVLDYLLSPIKKTIDESAGER</sequence>
<proteinExistence type="predicted"/>
<evidence type="ECO:0000313" key="1">
    <source>
        <dbReference type="EMBL" id="MDT7520622.1"/>
    </source>
</evidence>
<protein>
    <recommendedName>
        <fullName evidence="3">Hemolysin D</fullName>
    </recommendedName>
</protein>
<dbReference type="PROSITE" id="PS00543">
    <property type="entry name" value="HLYD_FAMILY"/>
    <property type="match status" value="1"/>
</dbReference>
<evidence type="ECO:0000313" key="2">
    <source>
        <dbReference type="Proteomes" id="UP001321700"/>
    </source>
</evidence>
<dbReference type="EMBL" id="JAVBIK010000003">
    <property type="protein sequence ID" value="MDT7520622.1"/>
    <property type="molecule type" value="Genomic_DNA"/>
</dbReference>